<keyword evidence="4" id="KW-1185">Reference proteome</keyword>
<dbReference type="InterPro" id="IPR001436">
    <property type="entry name" value="Alpha-crystallin/sHSP_animal"/>
</dbReference>
<evidence type="ECO:0000256" key="2">
    <source>
        <dbReference type="RuleBase" id="RU003616"/>
    </source>
</evidence>
<dbReference type="PRINTS" id="PR00299">
    <property type="entry name" value="ACRYSTALLIN"/>
</dbReference>
<dbReference type="PANTHER" id="PTHR45640">
    <property type="entry name" value="HEAT SHOCK PROTEIN HSP-12.2-RELATED"/>
    <property type="match status" value="1"/>
</dbReference>
<dbReference type="Proteomes" id="UP000694865">
    <property type="component" value="Unplaced"/>
</dbReference>
<dbReference type="Pfam" id="PF00011">
    <property type="entry name" value="HSP20"/>
    <property type="match status" value="1"/>
</dbReference>
<feature type="domain" description="SHSP" evidence="3">
    <location>
        <begin position="92"/>
        <end position="201"/>
    </location>
</feature>
<sequence length="217" mass="25566">MSCRMFPTFRMARHMGRGRKMHEVMNESQWPRWRSDPCPRQWADMPRRRLLDETFVCMEDMVNERPLMSSFARCRNRIRPARWFVEKMEGKRETASEGEPNNIGENENKFEVAIDLAHFKPENIEVRLLGNRLRVRAIQEDTGKEGYREYCQNYELPKTVDIEALTSKLTNEGTLTLEAPLMDAQNPYARTIPTIREVPLEVETEKVQDSTDKPEDK</sequence>
<dbReference type="PROSITE" id="PS01031">
    <property type="entry name" value="SHSP"/>
    <property type="match status" value="1"/>
</dbReference>
<evidence type="ECO:0000259" key="3">
    <source>
        <dbReference type="PROSITE" id="PS01031"/>
    </source>
</evidence>
<dbReference type="CDD" id="cd06526">
    <property type="entry name" value="metazoan_ACD"/>
    <property type="match status" value="1"/>
</dbReference>
<dbReference type="GeneID" id="102809177"/>
<dbReference type="InterPro" id="IPR008978">
    <property type="entry name" value="HSP20-like_chaperone"/>
</dbReference>
<protein>
    <submittedName>
        <fullName evidence="5">Major egg antigen-like</fullName>
    </submittedName>
</protein>
<evidence type="ECO:0000313" key="4">
    <source>
        <dbReference type="Proteomes" id="UP000694865"/>
    </source>
</evidence>
<proteinExistence type="inferred from homology"/>
<evidence type="ECO:0000256" key="1">
    <source>
        <dbReference type="PROSITE-ProRule" id="PRU00285"/>
    </source>
</evidence>
<reference evidence="5" key="1">
    <citation type="submission" date="2025-08" db="UniProtKB">
        <authorList>
            <consortium name="RefSeq"/>
        </authorList>
    </citation>
    <scope>IDENTIFICATION</scope>
    <source>
        <tissue evidence="5">Testes</tissue>
    </source>
</reference>
<evidence type="ECO:0000313" key="5">
    <source>
        <dbReference type="RefSeq" id="XP_006818803.1"/>
    </source>
</evidence>
<gene>
    <name evidence="5" type="primary">LOC102809177</name>
</gene>
<comment type="similarity">
    <text evidence="1 2">Belongs to the small heat shock protein (HSP20) family.</text>
</comment>
<accession>A0ABM0MFL2</accession>
<dbReference type="RefSeq" id="XP_006818803.1">
    <property type="nucleotide sequence ID" value="XM_006818740.1"/>
</dbReference>
<dbReference type="SUPFAM" id="SSF49764">
    <property type="entry name" value="HSP20-like chaperones"/>
    <property type="match status" value="1"/>
</dbReference>
<dbReference type="InterPro" id="IPR002068">
    <property type="entry name" value="A-crystallin/Hsp20_dom"/>
</dbReference>
<organism evidence="4 5">
    <name type="scientific">Saccoglossus kowalevskii</name>
    <name type="common">Acorn worm</name>
    <dbReference type="NCBI Taxonomy" id="10224"/>
    <lineage>
        <taxon>Eukaryota</taxon>
        <taxon>Metazoa</taxon>
        <taxon>Hemichordata</taxon>
        <taxon>Enteropneusta</taxon>
        <taxon>Harrimaniidae</taxon>
        <taxon>Saccoglossus</taxon>
    </lineage>
</organism>
<name>A0ABM0MFL2_SACKO</name>
<dbReference type="Gene3D" id="2.60.40.790">
    <property type="match status" value="1"/>
</dbReference>
<dbReference type="PANTHER" id="PTHR45640:SF26">
    <property type="entry name" value="RE23625P"/>
    <property type="match status" value="1"/>
</dbReference>